<dbReference type="Gene3D" id="2.130.10.130">
    <property type="entry name" value="Integrin alpha, N-terminal"/>
    <property type="match status" value="2"/>
</dbReference>
<organism evidence="2 3">
    <name type="scientific">Halomarina salina</name>
    <dbReference type="NCBI Taxonomy" id="1872699"/>
    <lineage>
        <taxon>Archaea</taxon>
        <taxon>Methanobacteriati</taxon>
        <taxon>Methanobacteriota</taxon>
        <taxon>Stenosarchaea group</taxon>
        <taxon>Halobacteria</taxon>
        <taxon>Halobacteriales</taxon>
        <taxon>Natronomonadaceae</taxon>
        <taxon>Halomarina</taxon>
    </lineage>
</organism>
<keyword evidence="1" id="KW-0732">Signal</keyword>
<evidence type="ECO:0000313" key="3">
    <source>
        <dbReference type="Proteomes" id="UP001596099"/>
    </source>
</evidence>
<dbReference type="PANTHER" id="PTHR44103:SF1">
    <property type="entry name" value="PROPROTEIN CONVERTASE P"/>
    <property type="match status" value="1"/>
</dbReference>
<accession>A0ABD5RHS4</accession>
<evidence type="ECO:0000256" key="1">
    <source>
        <dbReference type="ARBA" id="ARBA00022729"/>
    </source>
</evidence>
<dbReference type="SUPFAM" id="SSF69318">
    <property type="entry name" value="Integrin alpha N-terminal domain"/>
    <property type="match status" value="1"/>
</dbReference>
<dbReference type="RefSeq" id="WP_247418243.1">
    <property type="nucleotide sequence ID" value="NZ_JALLGW010000001.1"/>
</dbReference>
<dbReference type="AlphaFoldDB" id="A0ABD5RHS4"/>
<proteinExistence type="predicted"/>
<dbReference type="PANTHER" id="PTHR44103">
    <property type="entry name" value="PROPROTEIN CONVERTASE P"/>
    <property type="match status" value="1"/>
</dbReference>
<reference evidence="2 3" key="1">
    <citation type="journal article" date="2019" name="Int. J. Syst. Evol. Microbiol.">
        <title>The Global Catalogue of Microorganisms (GCM) 10K type strain sequencing project: providing services to taxonomists for standard genome sequencing and annotation.</title>
        <authorList>
            <consortium name="The Broad Institute Genomics Platform"/>
            <consortium name="The Broad Institute Genome Sequencing Center for Infectious Disease"/>
            <person name="Wu L."/>
            <person name="Ma J."/>
        </authorList>
    </citation>
    <scope>NUCLEOTIDE SEQUENCE [LARGE SCALE GENOMIC DNA]</scope>
    <source>
        <strain evidence="2 3">CGMCC 1.12543</strain>
    </source>
</reference>
<dbReference type="InterPro" id="IPR013517">
    <property type="entry name" value="FG-GAP"/>
</dbReference>
<name>A0ABD5RHS4_9EURY</name>
<dbReference type="Proteomes" id="UP001596099">
    <property type="component" value="Unassembled WGS sequence"/>
</dbReference>
<gene>
    <name evidence="2" type="ORF">ACFPYI_00855</name>
</gene>
<protein>
    <submittedName>
        <fullName evidence="2">FG-GAP repeat domain-containing protein</fullName>
    </submittedName>
</protein>
<evidence type="ECO:0000313" key="2">
    <source>
        <dbReference type="EMBL" id="MFC5969869.1"/>
    </source>
</evidence>
<sequence length="390" mass="42860">MEFRHERVDDDPPSGVLSMCLCSDLTGNGRPDIVIGANGEPHPAKGVLAMAERRGLPTFPGLRERVGLGETNLFWYENPGWERHRIDHAPPLGVGGALGDISGDGRDDLLAGQHLPTDVLGRSLSPELYWFEQPADPRDPWTRRTITDEFVSYHDVAIADVDGDGEDEVVALAVHSQTLYYYDVPDDPTQSPWPVENRQVVSDDVDAEGLLVGDLDGDGENEVVAGPNVFHREADDWVRESVAEGWKWTRVVAADLDGDGADELVFSEGDRPYHDGTPGRVGWADPPDWEMTVLHDDLQNPHSLQSADFTGDGSPDVYVAEMGLGTTDSPRQFVYANDGDGSFTERCIARGTPTHEAKAVDLTGDGRPDIVGKSYTPTHHVDVWFNERRE</sequence>
<dbReference type="EMBL" id="JBHSQH010000001">
    <property type="protein sequence ID" value="MFC5969869.1"/>
    <property type="molecule type" value="Genomic_DNA"/>
</dbReference>
<dbReference type="Pfam" id="PF13517">
    <property type="entry name" value="FG-GAP_3"/>
    <property type="match status" value="1"/>
</dbReference>
<dbReference type="InterPro" id="IPR028994">
    <property type="entry name" value="Integrin_alpha_N"/>
</dbReference>
<keyword evidence="3" id="KW-1185">Reference proteome</keyword>
<comment type="caution">
    <text evidence="2">The sequence shown here is derived from an EMBL/GenBank/DDBJ whole genome shotgun (WGS) entry which is preliminary data.</text>
</comment>